<proteinExistence type="predicted"/>
<evidence type="ECO:0000313" key="3">
    <source>
        <dbReference type="Proteomes" id="UP000662373"/>
    </source>
</evidence>
<protein>
    <submittedName>
        <fullName evidence="2">Aryl-sulfate sulfotransferase</fullName>
    </submittedName>
</protein>
<name>A0A934NJN2_9FLAO</name>
<organism evidence="2 3">
    <name type="scientific">Gelidibacter salicanalis</name>
    <dbReference type="NCBI Taxonomy" id="291193"/>
    <lineage>
        <taxon>Bacteria</taxon>
        <taxon>Pseudomonadati</taxon>
        <taxon>Bacteroidota</taxon>
        <taxon>Flavobacteriia</taxon>
        <taxon>Flavobacteriales</taxon>
        <taxon>Flavobacteriaceae</taxon>
        <taxon>Gelidibacter</taxon>
    </lineage>
</organism>
<comment type="caution">
    <text evidence="2">The sequence shown here is derived from an EMBL/GenBank/DDBJ whole genome shotgun (WGS) entry which is preliminary data.</text>
</comment>
<dbReference type="AlphaFoldDB" id="A0A934NJN2"/>
<keyword evidence="1" id="KW-0732">Signal</keyword>
<dbReference type="InterPro" id="IPR010262">
    <property type="entry name" value="Arylsulfotransferase_bact"/>
</dbReference>
<dbReference type="EMBL" id="JAEHJZ010000033">
    <property type="protein sequence ID" value="MBJ7881654.1"/>
    <property type="molecule type" value="Genomic_DNA"/>
</dbReference>
<dbReference type="PANTHER" id="PTHR35340">
    <property type="entry name" value="PQQ ENZYME REPEAT PROTEIN-RELATED"/>
    <property type="match status" value="1"/>
</dbReference>
<dbReference type="Pfam" id="PF05935">
    <property type="entry name" value="Arylsulfotrans"/>
    <property type="match status" value="1"/>
</dbReference>
<dbReference type="SUPFAM" id="SSF63829">
    <property type="entry name" value="Calcium-dependent phosphotriesterase"/>
    <property type="match status" value="1"/>
</dbReference>
<dbReference type="GO" id="GO:0004062">
    <property type="term" value="F:aryl sulfotransferase activity"/>
    <property type="evidence" value="ECO:0007669"/>
    <property type="project" value="InterPro"/>
</dbReference>
<evidence type="ECO:0000313" key="2">
    <source>
        <dbReference type="EMBL" id="MBJ7881654.1"/>
    </source>
</evidence>
<sequence length="533" mass="60544">MIKKITFVILLTVSFVRSQTPTVGLLYSDSQVTEGYTLFTPEVNQSVYLINNCGEKINEWTFKELPGATCYLLENGTLLRAGKNAIEIRDWDNNVLWSYEMRANGLNQHHDIEPLPNGNILCIVRDSYSNIEIIANGKDPLKVGGTIDLDKIVELKPIGTNDAEIVWEWKFIDHLIQDYDDTKANYGSVENHPERIDINYIDPYFEDFDRGFTHVNGIDYNSQLDQIIISARHLNEIYIIDHSTTTAEASGHTGGNSNRGGDILWRWGNPMVYRQGGVEDQKLFLQHDVKWVEPGYLDEGKLSVFNNGGDGIRSFSSVHLLDSEISGNTYTKEKNKFKPLDFNWSWTGSILGRTIYETKKSGTHSLPNGNFIICETSLGQVSEITKTGEHIWTYKNPSGKDIFNQFDDVSPNFNSIFRAEKYPSNYIGFLGKDLTPKGVIENENSLSKTCTTLSIFTSDVDNLKILNPVYDNILKFNKEIKLDAIKIIDVNGRTVFTTKNFLNDHIVVDINSGFYFIELREAEVIKRIKIIII</sequence>
<dbReference type="InterPro" id="IPR026444">
    <property type="entry name" value="Secre_tail"/>
</dbReference>
<dbReference type="InterPro" id="IPR053143">
    <property type="entry name" value="Arylsulfate_ST"/>
</dbReference>
<accession>A0A934NJN2</accession>
<reference evidence="2 3" key="1">
    <citation type="submission" date="2020-09" db="EMBL/GenBank/DDBJ databases">
        <title>Draft genome of Gelidibacter salicanalis PAMC21136.</title>
        <authorList>
            <person name="Park H."/>
        </authorList>
    </citation>
    <scope>NUCLEOTIDE SEQUENCE [LARGE SCALE GENOMIC DNA]</scope>
    <source>
        <strain evidence="2 3">PAMC21136</strain>
    </source>
</reference>
<dbReference type="NCBIfam" id="TIGR04183">
    <property type="entry name" value="Por_Secre_tail"/>
    <property type="match status" value="1"/>
</dbReference>
<keyword evidence="3" id="KW-1185">Reference proteome</keyword>
<dbReference type="RefSeq" id="WP_199600466.1">
    <property type="nucleotide sequence ID" value="NZ_JAEHJZ010000033.1"/>
</dbReference>
<gene>
    <name evidence="2" type="ORF">JEM65_13510</name>
</gene>
<evidence type="ECO:0000256" key="1">
    <source>
        <dbReference type="ARBA" id="ARBA00022729"/>
    </source>
</evidence>
<dbReference type="PANTHER" id="PTHR35340:SF5">
    <property type="entry name" value="ASST-DOMAIN-CONTAINING PROTEIN"/>
    <property type="match status" value="1"/>
</dbReference>
<dbReference type="Proteomes" id="UP000662373">
    <property type="component" value="Unassembled WGS sequence"/>
</dbReference>